<keyword evidence="1" id="KW-1133">Transmembrane helix</keyword>
<organism evidence="2 3">
    <name type="scientific">Saccharothrix mutabilis subsp. mutabilis</name>
    <dbReference type="NCBI Taxonomy" id="66855"/>
    <lineage>
        <taxon>Bacteria</taxon>
        <taxon>Bacillati</taxon>
        <taxon>Actinomycetota</taxon>
        <taxon>Actinomycetes</taxon>
        <taxon>Pseudonocardiales</taxon>
        <taxon>Pseudonocardiaceae</taxon>
        <taxon>Saccharothrix</taxon>
    </lineage>
</organism>
<dbReference type="Proteomes" id="UP001500416">
    <property type="component" value="Unassembled WGS sequence"/>
</dbReference>
<keyword evidence="3" id="KW-1185">Reference proteome</keyword>
<proteinExistence type="predicted"/>
<protein>
    <recommendedName>
        <fullName evidence="4">DUF4352 domain-containing protein</fullName>
    </recommendedName>
</protein>
<accession>A0ABN0TXK5</accession>
<reference evidence="2 3" key="1">
    <citation type="journal article" date="2019" name="Int. J. Syst. Evol. Microbiol.">
        <title>The Global Catalogue of Microorganisms (GCM) 10K type strain sequencing project: providing services to taxonomists for standard genome sequencing and annotation.</title>
        <authorList>
            <consortium name="The Broad Institute Genomics Platform"/>
            <consortium name="The Broad Institute Genome Sequencing Center for Infectious Disease"/>
            <person name="Wu L."/>
            <person name="Ma J."/>
        </authorList>
    </citation>
    <scope>NUCLEOTIDE SEQUENCE [LARGE SCALE GENOMIC DNA]</scope>
    <source>
        <strain evidence="2 3">JCM 3380</strain>
    </source>
</reference>
<evidence type="ECO:0008006" key="4">
    <source>
        <dbReference type="Google" id="ProtNLM"/>
    </source>
</evidence>
<gene>
    <name evidence="2" type="ORF">GCM10010492_34200</name>
</gene>
<evidence type="ECO:0000313" key="2">
    <source>
        <dbReference type="EMBL" id="GAA0232600.1"/>
    </source>
</evidence>
<keyword evidence="1" id="KW-0812">Transmembrane</keyword>
<dbReference type="EMBL" id="BAAABU010000006">
    <property type="protein sequence ID" value="GAA0232600.1"/>
    <property type="molecule type" value="Genomic_DNA"/>
</dbReference>
<feature type="transmembrane region" description="Helical" evidence="1">
    <location>
        <begin position="54"/>
        <end position="77"/>
    </location>
</feature>
<name>A0ABN0TXK5_9PSEU</name>
<sequence>MFGGIALVVGGVVKLLVPAMTPLLTAGLAVALGAVPLIVDLLRELPERRRARGATMGPFAAAAFVLLVVGGGTAYALSWTIDRITGGEGVRAQRLGQPVEGTLGPLSLKVEKVEVTDNFTKVTFTAVNRGAMAAKVSVVDSCRLVAGESEFRLDGLFDVLREPFFLDVPGGAEVRGTFAFPGTPEPGRTTVTMSCGSVSWTGSDPRWPGRDFVGRPLRVADVELAPVG</sequence>
<evidence type="ECO:0000256" key="1">
    <source>
        <dbReference type="SAM" id="Phobius"/>
    </source>
</evidence>
<keyword evidence="1" id="KW-0472">Membrane</keyword>
<evidence type="ECO:0000313" key="3">
    <source>
        <dbReference type="Proteomes" id="UP001500416"/>
    </source>
</evidence>
<comment type="caution">
    <text evidence="2">The sequence shown here is derived from an EMBL/GenBank/DDBJ whole genome shotgun (WGS) entry which is preliminary data.</text>
</comment>
<feature type="transmembrane region" description="Helical" evidence="1">
    <location>
        <begin position="20"/>
        <end position="42"/>
    </location>
</feature>